<evidence type="ECO:0000313" key="6">
    <source>
        <dbReference type="Proteomes" id="UP001247754"/>
    </source>
</evidence>
<dbReference type="InterPro" id="IPR051011">
    <property type="entry name" value="Metal_resp_trans_reg"/>
</dbReference>
<organism evidence="5 6">
    <name type="scientific">Ruixingdingia sedimenti</name>
    <dbReference type="NCBI Taxonomy" id="3073604"/>
    <lineage>
        <taxon>Bacteria</taxon>
        <taxon>Pseudomonadati</taxon>
        <taxon>Pseudomonadota</taxon>
        <taxon>Alphaproteobacteria</taxon>
        <taxon>Rhodobacterales</taxon>
        <taxon>Paracoccaceae</taxon>
        <taxon>Ruixingdingia</taxon>
    </lineage>
</organism>
<feature type="domain" description="HTH arsR-type" evidence="4">
    <location>
        <begin position="14"/>
        <end position="106"/>
    </location>
</feature>
<evidence type="ECO:0000256" key="3">
    <source>
        <dbReference type="ARBA" id="ARBA00023163"/>
    </source>
</evidence>
<evidence type="ECO:0000313" key="5">
    <source>
        <dbReference type="EMBL" id="MDR5651088.1"/>
    </source>
</evidence>
<keyword evidence="6" id="KW-1185">Reference proteome</keyword>
<proteinExistence type="predicted"/>
<dbReference type="PROSITE" id="PS50987">
    <property type="entry name" value="HTH_ARSR_2"/>
    <property type="match status" value="1"/>
</dbReference>
<accession>A0ABU1F383</accession>
<dbReference type="Proteomes" id="UP001247754">
    <property type="component" value="Unassembled WGS sequence"/>
</dbReference>
<dbReference type="SUPFAM" id="SSF46785">
    <property type="entry name" value="Winged helix' DNA-binding domain"/>
    <property type="match status" value="1"/>
</dbReference>
<dbReference type="Gene3D" id="1.10.10.10">
    <property type="entry name" value="Winged helix-like DNA-binding domain superfamily/Winged helix DNA-binding domain"/>
    <property type="match status" value="1"/>
</dbReference>
<dbReference type="InterPro" id="IPR001845">
    <property type="entry name" value="HTH_ArsR_DNA-bd_dom"/>
</dbReference>
<evidence type="ECO:0000256" key="1">
    <source>
        <dbReference type="ARBA" id="ARBA00023015"/>
    </source>
</evidence>
<dbReference type="PANTHER" id="PTHR43132">
    <property type="entry name" value="ARSENICAL RESISTANCE OPERON REPRESSOR ARSR-RELATED"/>
    <property type="match status" value="1"/>
</dbReference>
<evidence type="ECO:0000256" key="2">
    <source>
        <dbReference type="ARBA" id="ARBA00023125"/>
    </source>
</evidence>
<evidence type="ECO:0000259" key="4">
    <source>
        <dbReference type="PROSITE" id="PS50987"/>
    </source>
</evidence>
<dbReference type="Pfam" id="PF01022">
    <property type="entry name" value="HTH_5"/>
    <property type="match status" value="1"/>
</dbReference>
<reference evidence="5 6" key="1">
    <citation type="submission" date="2023-09" db="EMBL/GenBank/DDBJ databases">
        <title>Xinfangfangia sedmenti sp. nov., isolated the sedment.</title>
        <authorList>
            <person name="Xu L."/>
        </authorList>
    </citation>
    <scope>NUCLEOTIDE SEQUENCE [LARGE SCALE GENOMIC DNA]</scope>
    <source>
        <strain evidence="5 6">LG-4</strain>
    </source>
</reference>
<dbReference type="NCBIfam" id="NF033788">
    <property type="entry name" value="HTH_metalloreg"/>
    <property type="match status" value="1"/>
</dbReference>
<comment type="caution">
    <text evidence="5">The sequence shown here is derived from an EMBL/GenBank/DDBJ whole genome shotgun (WGS) entry which is preliminary data.</text>
</comment>
<dbReference type="PRINTS" id="PR00778">
    <property type="entry name" value="HTHARSR"/>
</dbReference>
<keyword evidence="1" id="KW-0805">Transcription regulation</keyword>
<dbReference type="RefSeq" id="WP_310455498.1">
    <property type="nucleotide sequence ID" value="NZ_JAVKPH010000001.1"/>
</dbReference>
<dbReference type="PANTHER" id="PTHR43132:SF2">
    <property type="entry name" value="ARSENICAL RESISTANCE OPERON REPRESSOR ARSR-RELATED"/>
    <property type="match status" value="1"/>
</dbReference>
<dbReference type="InterPro" id="IPR011991">
    <property type="entry name" value="ArsR-like_HTH"/>
</dbReference>
<dbReference type="EMBL" id="JAVKPH010000001">
    <property type="protein sequence ID" value="MDR5651088.1"/>
    <property type="molecule type" value="Genomic_DNA"/>
</dbReference>
<dbReference type="CDD" id="cd00090">
    <property type="entry name" value="HTH_ARSR"/>
    <property type="match status" value="1"/>
</dbReference>
<sequence length="106" mass="11281">MSPEIPAADTQALIAQAGEAANFLKALGHDGRLTILCHLCAGPKSVTELENLLSSRQAVVSQQLARLRLEGLVSARREGQAIYYSILDPKVVEMVALLARLFGPAG</sequence>
<protein>
    <submittedName>
        <fullName evidence="5">Metalloregulator ArsR/SmtB family transcription factor</fullName>
    </submittedName>
</protein>
<keyword evidence="2" id="KW-0238">DNA-binding</keyword>
<gene>
    <name evidence="5" type="ORF">RGD00_00600</name>
</gene>
<dbReference type="SMART" id="SM00418">
    <property type="entry name" value="HTH_ARSR"/>
    <property type="match status" value="1"/>
</dbReference>
<dbReference type="InterPro" id="IPR036388">
    <property type="entry name" value="WH-like_DNA-bd_sf"/>
</dbReference>
<keyword evidence="3" id="KW-0804">Transcription</keyword>
<name>A0ABU1F383_9RHOB</name>
<dbReference type="InterPro" id="IPR036390">
    <property type="entry name" value="WH_DNA-bd_sf"/>
</dbReference>